<name>A0A452UXD3_URSMA</name>
<organism evidence="4">
    <name type="scientific">Ursus maritimus</name>
    <name type="common">Polar bear</name>
    <name type="synonym">Thalarctos maritimus</name>
    <dbReference type="NCBI Taxonomy" id="29073"/>
    <lineage>
        <taxon>Eukaryota</taxon>
        <taxon>Metazoa</taxon>
        <taxon>Chordata</taxon>
        <taxon>Craniata</taxon>
        <taxon>Vertebrata</taxon>
        <taxon>Euteleostomi</taxon>
        <taxon>Mammalia</taxon>
        <taxon>Eutheria</taxon>
        <taxon>Laurasiatheria</taxon>
        <taxon>Carnivora</taxon>
        <taxon>Caniformia</taxon>
        <taxon>Ursidae</taxon>
        <taxon>Ursus</taxon>
    </lineage>
</organism>
<feature type="chain" id="PRO_5019062036" description="Interleukin-17 receptor C/E N-terminal domain-containing protein" evidence="3">
    <location>
        <begin position="27"/>
        <end position="291"/>
    </location>
</feature>
<dbReference type="AlphaFoldDB" id="A0A452UXD3"/>
<evidence type="ECO:0000313" key="4">
    <source>
        <dbReference type="Ensembl" id="ENSUMAP00000025793"/>
    </source>
</evidence>
<keyword evidence="1 3" id="KW-0732">Signal</keyword>
<dbReference type="GeneTree" id="ENSGT00940000162605"/>
<evidence type="ECO:0008006" key="5">
    <source>
        <dbReference type="Google" id="ProtNLM"/>
    </source>
</evidence>
<dbReference type="GO" id="GO:0030368">
    <property type="term" value="F:interleukin-17 receptor activity"/>
    <property type="evidence" value="ECO:0007669"/>
    <property type="project" value="InterPro"/>
</dbReference>
<dbReference type="PANTHER" id="PTHR15583">
    <property type="entry name" value="INTERLEUKIN-17 RECEPTOR"/>
    <property type="match status" value="1"/>
</dbReference>
<sequence length="291" mass="31194">MHVGRMLAGPAVMFLSLTWSTCPGLAIPQIAECGLSCSQGFTCKSRVNRNIFNNFCRQPPTSMSPLVLEALKLSTAMKCAPHNGCSLLLRVQASLVLHESLRGLEACSMNLDTQETQCQSVRVSRASRRLQVGRQLQVHFDCFEVSVAQSLYVTLRTVPHFCGVQLDRQYHVEGGSSCHWLLGTTWAGTSGVGGRTPCWAAHSQRLPLRGHGLPGRGETSVKHIGRGQMRGTAAGDRVAGPTIAVPFADCRDEDVGRNVPVCFGEAPSSGGTIAPQPLGRPPHTLPRGSSA</sequence>
<proteinExistence type="predicted"/>
<evidence type="ECO:0000256" key="3">
    <source>
        <dbReference type="SAM" id="SignalP"/>
    </source>
</evidence>
<reference evidence="4" key="1">
    <citation type="submission" date="2019-03" db="UniProtKB">
        <authorList>
            <consortium name="Ensembl"/>
        </authorList>
    </citation>
    <scope>IDENTIFICATION</scope>
</reference>
<dbReference type="PANTHER" id="PTHR15583:SF10">
    <property type="entry name" value="INTERLEUKIN-17 RECEPTOR E-LIKE-RELATED"/>
    <property type="match status" value="1"/>
</dbReference>
<dbReference type="InterPro" id="IPR039465">
    <property type="entry name" value="IL-17_rcpt-like"/>
</dbReference>
<feature type="signal peptide" evidence="3">
    <location>
        <begin position="1"/>
        <end position="26"/>
    </location>
</feature>
<evidence type="ECO:0000256" key="1">
    <source>
        <dbReference type="ARBA" id="ARBA00022729"/>
    </source>
</evidence>
<evidence type="ECO:0000256" key="2">
    <source>
        <dbReference type="SAM" id="MobiDB-lite"/>
    </source>
</evidence>
<accession>A0A452UXD3</accession>
<protein>
    <recommendedName>
        <fullName evidence="5">Interleukin-17 receptor C/E N-terminal domain-containing protein</fullName>
    </recommendedName>
</protein>
<dbReference type="Ensembl" id="ENSUMAT00000030541.1">
    <property type="protein sequence ID" value="ENSUMAP00000025793.1"/>
    <property type="gene ID" value="ENSUMAG00000018793.1"/>
</dbReference>
<feature type="region of interest" description="Disordered" evidence="2">
    <location>
        <begin position="266"/>
        <end position="291"/>
    </location>
</feature>